<dbReference type="SUPFAM" id="SSF88713">
    <property type="entry name" value="Glycoside hydrolase/deacetylase"/>
    <property type="match status" value="1"/>
</dbReference>
<keyword evidence="7" id="KW-0460">Magnesium</keyword>
<dbReference type="GO" id="GO:0004190">
    <property type="term" value="F:aspartic-type endopeptidase activity"/>
    <property type="evidence" value="ECO:0007669"/>
    <property type="project" value="InterPro"/>
</dbReference>
<dbReference type="InterPro" id="IPR006879">
    <property type="entry name" value="YdjC-like"/>
</dbReference>
<keyword evidence="6" id="KW-0378">Hydrolase</keyword>
<keyword evidence="11" id="KW-1185">Reference proteome</keyword>
<dbReference type="Proteomes" id="UP000694569">
    <property type="component" value="Unplaced"/>
</dbReference>
<dbReference type="Ensembl" id="ENSLLET00000016360.1">
    <property type="protein sequence ID" value="ENSLLEP00000015758.1"/>
    <property type="gene ID" value="ENSLLEG00000009841.1"/>
</dbReference>
<comment type="cofactor">
    <cofactor evidence="1">
        <name>Mg(2+)</name>
        <dbReference type="ChEBI" id="CHEBI:18420"/>
    </cofactor>
</comment>
<dbReference type="InterPro" id="IPR011330">
    <property type="entry name" value="Glyco_hydro/deAcase_b/a-brl"/>
</dbReference>
<evidence type="ECO:0000256" key="8">
    <source>
        <dbReference type="ARBA" id="ARBA00023277"/>
    </source>
</evidence>
<comment type="function">
    <text evidence="2">Probably catalyzes the deacetylation of acetylated carbohydrates an important step in the degradation of oligosaccharides.</text>
</comment>
<dbReference type="FunFam" id="3.20.20.370:FF:000006">
    <property type="entry name" value="YdjC chitooligosaccharide deacetylase homolog"/>
    <property type="match status" value="1"/>
</dbReference>
<dbReference type="Gene3D" id="2.40.70.10">
    <property type="entry name" value="Acid Proteases"/>
    <property type="match status" value="1"/>
</dbReference>
<dbReference type="AlphaFoldDB" id="A0A8C5MLE9"/>
<evidence type="ECO:0000256" key="7">
    <source>
        <dbReference type="ARBA" id="ARBA00022842"/>
    </source>
</evidence>
<accession>A0A8C5MLE9</accession>
<dbReference type="CDD" id="cd00303">
    <property type="entry name" value="retropepsin_like"/>
    <property type="match status" value="1"/>
</dbReference>
<dbReference type="OrthoDB" id="8908051at2759"/>
<organism evidence="10 11">
    <name type="scientific">Leptobrachium leishanense</name>
    <name type="common">Leishan spiny toad</name>
    <dbReference type="NCBI Taxonomy" id="445787"/>
    <lineage>
        <taxon>Eukaryota</taxon>
        <taxon>Metazoa</taxon>
        <taxon>Chordata</taxon>
        <taxon>Craniata</taxon>
        <taxon>Vertebrata</taxon>
        <taxon>Euteleostomi</taxon>
        <taxon>Amphibia</taxon>
        <taxon>Batrachia</taxon>
        <taxon>Anura</taxon>
        <taxon>Pelobatoidea</taxon>
        <taxon>Megophryidae</taxon>
        <taxon>Leptobrachium</taxon>
    </lineage>
</organism>
<dbReference type="GeneTree" id="ENSGT00390000002575"/>
<evidence type="ECO:0000313" key="11">
    <source>
        <dbReference type="Proteomes" id="UP000694569"/>
    </source>
</evidence>
<dbReference type="Pfam" id="PF04794">
    <property type="entry name" value="YdjC"/>
    <property type="match status" value="1"/>
</dbReference>
<reference evidence="10" key="2">
    <citation type="submission" date="2025-09" db="UniProtKB">
        <authorList>
            <consortium name="Ensembl"/>
        </authorList>
    </citation>
    <scope>IDENTIFICATION</scope>
</reference>
<evidence type="ECO:0000256" key="5">
    <source>
        <dbReference type="ARBA" id="ARBA00022723"/>
    </source>
</evidence>
<proteinExistence type="inferred from homology"/>
<dbReference type="PANTHER" id="PTHR31609">
    <property type="entry name" value="YDJC DEACETYLASE FAMILY MEMBER"/>
    <property type="match status" value="1"/>
</dbReference>
<evidence type="ECO:0000256" key="4">
    <source>
        <dbReference type="ARBA" id="ARBA00018477"/>
    </source>
</evidence>
<dbReference type="GO" id="GO:0019213">
    <property type="term" value="F:deacetylase activity"/>
    <property type="evidence" value="ECO:0007669"/>
    <property type="project" value="TreeGrafter"/>
</dbReference>
<evidence type="ECO:0000256" key="1">
    <source>
        <dbReference type="ARBA" id="ARBA00001946"/>
    </source>
</evidence>
<dbReference type="CDD" id="cd10806">
    <property type="entry name" value="YdjC_like_2"/>
    <property type="match status" value="1"/>
</dbReference>
<dbReference type="PANTHER" id="PTHR31609:SF1">
    <property type="entry name" value="CARBOHYDRATE DEACETYLASE"/>
    <property type="match status" value="1"/>
</dbReference>
<feature type="domain" description="Peptidase A2" evidence="9">
    <location>
        <begin position="453"/>
        <end position="536"/>
    </location>
</feature>
<dbReference type="InterPro" id="IPR021109">
    <property type="entry name" value="Peptidase_aspartic_dom_sf"/>
</dbReference>
<dbReference type="Gene3D" id="3.20.20.370">
    <property type="entry name" value="Glycoside hydrolase/deacetylase"/>
    <property type="match status" value="1"/>
</dbReference>
<name>A0A8C5MLE9_9ANUR</name>
<protein>
    <recommendedName>
        <fullName evidence="4">Carbohydrate deacetylase</fullName>
    </recommendedName>
</protein>
<evidence type="ECO:0000256" key="2">
    <source>
        <dbReference type="ARBA" id="ARBA00003451"/>
    </source>
</evidence>
<dbReference type="GO" id="GO:0046872">
    <property type="term" value="F:metal ion binding"/>
    <property type="evidence" value="ECO:0007669"/>
    <property type="project" value="UniProtKB-KW"/>
</dbReference>
<dbReference type="GO" id="GO:0005975">
    <property type="term" value="P:carbohydrate metabolic process"/>
    <property type="evidence" value="ECO:0007669"/>
    <property type="project" value="InterPro"/>
</dbReference>
<keyword evidence="5" id="KW-0479">Metal-binding</keyword>
<evidence type="ECO:0000256" key="6">
    <source>
        <dbReference type="ARBA" id="ARBA00022801"/>
    </source>
</evidence>
<dbReference type="GO" id="GO:0006508">
    <property type="term" value="P:proteolysis"/>
    <property type="evidence" value="ECO:0007669"/>
    <property type="project" value="InterPro"/>
</dbReference>
<sequence>MAAHKMVLKGHYAADLILTQATRDSERSERSICMSVSISNPSFRTDTTELVYKVWRFRAMCNFCVRPNASCVKKKRMQGLLQFGSPDQHALRNKRMSHCGTSLNAEIKLVVTGDDFGYCPRRDLGIVDCFRAGGVTNVSLLVNGSAAAGAADLARRYNIPIGLHANLSEGNPVCGELRQGSTLVNTEGVFLGKMGIRKALAQGLLSMSEIRQELQAQVNEFRELTGQDPHHMDGHQHVHILPNIREEFAQALQENGIRFTRLPVELGIQRCEWIPEELMVFNRGVQEDALNSVEIFKSYGLRWPDLYIGLSTMGKNMSTQNIQRAIEYGMLSIQSDLSPGCLPQTSTCVTIELMAHPGYPSLPHEGGCGEGPDDFSQSWERLHEFETKCEQAEKTGSEMESTAAKSTFERAKSVGKICTKPNFISHSKFLCKLHSIEDRYYVNVELQDNLPHIPSLLDTGSQVTLISAHYFEQVQELFSRKPRLDKSNANLVSVSGTSLKVLGMDKLDFKLGNKVIRHPTLVVDLPQNRLIIGMDLLKRLNPIIDFINEVIWSQVNVPISYDRSQSHHTQRNCHVIAERPDSIEVHFRNSQTPDISFLRPKPLTPGEREDNTICVPPERIRDICLENDVLIIHLHKRETEPNGHSDPEVIRYTNPQDEWITDLDNDGDSPNVIGKSYVIYF</sequence>
<dbReference type="SUPFAM" id="SSF50630">
    <property type="entry name" value="Acid proteases"/>
    <property type="match status" value="1"/>
</dbReference>
<keyword evidence="8" id="KW-0119">Carbohydrate metabolism</keyword>
<reference evidence="10" key="1">
    <citation type="submission" date="2025-08" db="UniProtKB">
        <authorList>
            <consortium name="Ensembl"/>
        </authorList>
    </citation>
    <scope>IDENTIFICATION</scope>
</reference>
<dbReference type="InterPro" id="IPR001995">
    <property type="entry name" value="Peptidase_A2_cat"/>
</dbReference>
<evidence type="ECO:0000256" key="3">
    <source>
        <dbReference type="ARBA" id="ARBA00008843"/>
    </source>
</evidence>
<evidence type="ECO:0000313" key="10">
    <source>
        <dbReference type="Ensembl" id="ENSLLEP00000015758.1"/>
    </source>
</evidence>
<evidence type="ECO:0000259" key="9">
    <source>
        <dbReference type="PROSITE" id="PS50175"/>
    </source>
</evidence>
<comment type="similarity">
    <text evidence="3">Belongs to the YdjC deacetylase family.</text>
</comment>
<dbReference type="PROSITE" id="PS50175">
    <property type="entry name" value="ASP_PROT_RETROV"/>
    <property type="match status" value="1"/>
</dbReference>